<evidence type="ECO:0000259" key="4">
    <source>
        <dbReference type="SMART" id="SM00849"/>
    </source>
</evidence>
<keyword evidence="6" id="KW-1185">Reference proteome</keyword>
<dbReference type="CDD" id="cd07721">
    <property type="entry name" value="yflN-like_MBL-fold"/>
    <property type="match status" value="1"/>
</dbReference>
<dbReference type="Gene3D" id="3.60.15.10">
    <property type="entry name" value="Ribonuclease Z/Hydroxyacylglutathione hydrolase-like"/>
    <property type="match status" value="1"/>
</dbReference>
<proteinExistence type="predicted"/>
<evidence type="ECO:0000313" key="6">
    <source>
        <dbReference type="Proteomes" id="UP000186058"/>
    </source>
</evidence>
<dbReference type="RefSeq" id="WP_074109418.1">
    <property type="nucleotide sequence ID" value="NZ_LVWI01000103.1"/>
</dbReference>
<feature type="domain" description="Metallo-beta-lactamase" evidence="4">
    <location>
        <begin position="20"/>
        <end position="212"/>
    </location>
</feature>
<reference evidence="5 6" key="1">
    <citation type="submission" date="2016-03" db="EMBL/GenBank/DDBJ databases">
        <authorList>
            <person name="Sant'Anna F.H."/>
            <person name="Ambrosini A."/>
            <person name="Souza R."/>
            <person name="Bach E."/>
            <person name="Fernandes G."/>
            <person name="Balsanelli E."/>
            <person name="Baura V.A."/>
            <person name="Souza E.M."/>
            <person name="Passaglia L."/>
        </authorList>
    </citation>
    <scope>NUCLEOTIDE SEQUENCE [LARGE SCALE GENOMIC DNA]</scope>
    <source>
        <strain evidence="5 6">P26E</strain>
    </source>
</reference>
<comment type="function">
    <text evidence="2">Counteracts the endogenous Pycsar antiviral defense system. Phosphodiesterase that enables metal-dependent hydrolysis of host cyclic nucleotide Pycsar defense signals such as cCMP and cUMP.</text>
</comment>
<comment type="catalytic activity">
    <reaction evidence="3">
        <text>3',5'-cyclic UMP + H2O = UMP + H(+)</text>
        <dbReference type="Rhea" id="RHEA:70575"/>
        <dbReference type="ChEBI" id="CHEBI:15377"/>
        <dbReference type="ChEBI" id="CHEBI:15378"/>
        <dbReference type="ChEBI" id="CHEBI:57865"/>
        <dbReference type="ChEBI" id="CHEBI:184387"/>
    </reaction>
    <physiologicalReaction direction="left-to-right" evidence="3">
        <dbReference type="Rhea" id="RHEA:70576"/>
    </physiologicalReaction>
</comment>
<evidence type="ECO:0000313" key="5">
    <source>
        <dbReference type="EMBL" id="OKP77551.1"/>
    </source>
</evidence>
<dbReference type="EMBL" id="LVWI01000103">
    <property type="protein sequence ID" value="OKP77551.1"/>
    <property type="molecule type" value="Genomic_DNA"/>
</dbReference>
<dbReference type="Pfam" id="PF00753">
    <property type="entry name" value="Lactamase_B"/>
    <property type="match status" value="1"/>
</dbReference>
<sequence>MRLTQEGHLLQLTWMPRFFPVNCYLIEEEDGLTLIDAAMPFSVQGIMDTATKLNKPVNRIILTHAHGDHVGALDELKKRLPAALVYISERDSALLRGDRSLRADELQTPIKGSVPAKITTVPDILLREGDAIGSLTAISTPGHTPGSMSFLDQRTGALVVGDAFQTFRRTAVSGTVVPLFPFPAMATWNKTTALESAMKLLRLSPKLLAVGHGNLLKAPVEQMKFAIKQAEEMQKKGGN</sequence>
<comment type="catalytic activity">
    <reaction evidence="1">
        <text>3',5'-cyclic CMP + H2O = CMP + H(+)</text>
        <dbReference type="Rhea" id="RHEA:72675"/>
        <dbReference type="ChEBI" id="CHEBI:15377"/>
        <dbReference type="ChEBI" id="CHEBI:15378"/>
        <dbReference type="ChEBI" id="CHEBI:58003"/>
        <dbReference type="ChEBI" id="CHEBI:60377"/>
    </reaction>
    <physiologicalReaction direction="left-to-right" evidence="1">
        <dbReference type="Rhea" id="RHEA:72676"/>
    </physiologicalReaction>
</comment>
<evidence type="ECO:0000256" key="3">
    <source>
        <dbReference type="ARBA" id="ARBA00048505"/>
    </source>
</evidence>
<dbReference type="SUPFAM" id="SSF56281">
    <property type="entry name" value="Metallo-hydrolase/oxidoreductase"/>
    <property type="match status" value="1"/>
</dbReference>
<dbReference type="Proteomes" id="UP000186058">
    <property type="component" value="Unassembled WGS sequence"/>
</dbReference>
<evidence type="ECO:0000256" key="1">
    <source>
        <dbReference type="ARBA" id="ARBA00034221"/>
    </source>
</evidence>
<evidence type="ECO:0000256" key="2">
    <source>
        <dbReference type="ARBA" id="ARBA00034301"/>
    </source>
</evidence>
<dbReference type="InterPro" id="IPR050855">
    <property type="entry name" value="NDM-1-like"/>
</dbReference>
<protein>
    <recommendedName>
        <fullName evidence="4">Metallo-beta-lactamase domain-containing protein</fullName>
    </recommendedName>
</protein>
<dbReference type="InterPro" id="IPR001279">
    <property type="entry name" value="Metallo-B-lactamas"/>
</dbReference>
<comment type="caution">
    <text evidence="5">The sequence shown here is derived from an EMBL/GenBank/DDBJ whole genome shotgun (WGS) entry which is preliminary data.</text>
</comment>
<dbReference type="PANTHER" id="PTHR42951">
    <property type="entry name" value="METALLO-BETA-LACTAMASE DOMAIN-CONTAINING"/>
    <property type="match status" value="1"/>
</dbReference>
<dbReference type="InterPro" id="IPR036866">
    <property type="entry name" value="RibonucZ/Hydroxyglut_hydro"/>
</dbReference>
<gene>
    <name evidence="5" type="ORF">A3844_29440</name>
</gene>
<dbReference type="PANTHER" id="PTHR42951:SF9">
    <property type="entry name" value="METAL-DEPENDENT HYDROLASE"/>
    <property type="match status" value="1"/>
</dbReference>
<accession>A0ABX3EEC2</accession>
<organism evidence="5 6">
    <name type="scientific">Paenibacillus helianthi</name>
    <dbReference type="NCBI Taxonomy" id="1349432"/>
    <lineage>
        <taxon>Bacteria</taxon>
        <taxon>Bacillati</taxon>
        <taxon>Bacillota</taxon>
        <taxon>Bacilli</taxon>
        <taxon>Bacillales</taxon>
        <taxon>Paenibacillaceae</taxon>
        <taxon>Paenibacillus</taxon>
    </lineage>
</organism>
<dbReference type="SMART" id="SM00849">
    <property type="entry name" value="Lactamase_B"/>
    <property type="match status" value="1"/>
</dbReference>
<name>A0ABX3EEC2_9BACL</name>